<dbReference type="Pfam" id="PF12732">
    <property type="entry name" value="YtxH"/>
    <property type="match status" value="1"/>
</dbReference>
<reference evidence="1" key="1">
    <citation type="submission" date="2023-06" db="EMBL/GenBank/DDBJ databases">
        <title>Robiginitalea aurantiacus sp. nov. and Algoriphagus sediminis sp. nov., isolated from coastal sediment.</title>
        <authorList>
            <person name="Zhou Z.Y."/>
            <person name="An J."/>
            <person name="Jia Y.W."/>
            <person name="Du Z.J."/>
        </authorList>
    </citation>
    <scope>NUCLEOTIDE SEQUENCE</scope>
    <source>
        <strain evidence="1">C2-7</strain>
    </source>
</reference>
<comment type="caution">
    <text evidence="1">The sequence shown here is derived from an EMBL/GenBank/DDBJ whole genome shotgun (WGS) entry which is preliminary data.</text>
</comment>
<dbReference type="EMBL" id="JAUEPH010000006">
    <property type="protein sequence ID" value="MDN3205228.1"/>
    <property type="molecule type" value="Genomic_DNA"/>
</dbReference>
<gene>
    <name evidence="1" type="ORF">QVH07_13780</name>
</gene>
<evidence type="ECO:0000313" key="2">
    <source>
        <dbReference type="Proteomes" id="UP001171916"/>
    </source>
</evidence>
<sequence>MDYLKTTFTFLLGAGLGVAAGILAAPKKGKRTRADLSNFIGDKKDQLEDIGSKRLAEAKSFLNETVEKQTSAAKKGLDKVKEVAKVS</sequence>
<protein>
    <submittedName>
        <fullName evidence="1">YtxH domain-containing protein</fullName>
    </submittedName>
</protein>
<evidence type="ECO:0000313" key="1">
    <source>
        <dbReference type="EMBL" id="MDN3205228.1"/>
    </source>
</evidence>
<dbReference type="Proteomes" id="UP001171916">
    <property type="component" value="Unassembled WGS sequence"/>
</dbReference>
<organism evidence="1 2">
    <name type="scientific">Algoriphagus sediminis</name>
    <dbReference type="NCBI Taxonomy" id="3057113"/>
    <lineage>
        <taxon>Bacteria</taxon>
        <taxon>Pseudomonadati</taxon>
        <taxon>Bacteroidota</taxon>
        <taxon>Cytophagia</taxon>
        <taxon>Cytophagales</taxon>
        <taxon>Cyclobacteriaceae</taxon>
        <taxon>Algoriphagus</taxon>
    </lineage>
</organism>
<accession>A0ABT7YFG4</accession>
<name>A0ABT7YFG4_9BACT</name>
<dbReference type="RefSeq" id="WP_290001344.1">
    <property type="nucleotide sequence ID" value="NZ_JAUEPH010000006.1"/>
</dbReference>
<proteinExistence type="predicted"/>
<keyword evidence="2" id="KW-1185">Reference proteome</keyword>
<dbReference type="InterPro" id="IPR024623">
    <property type="entry name" value="YtxH"/>
</dbReference>